<dbReference type="Proteomes" id="UP000028045">
    <property type="component" value="Unassembled WGS sequence"/>
</dbReference>
<reference evidence="2 3" key="1">
    <citation type="journal article" date="2014" name="BMC Genomics">
        <title>Comparative genome sequencing reveals chemotype-specific gene clusters in the toxigenic black mold Stachybotrys.</title>
        <authorList>
            <person name="Semeiks J."/>
            <person name="Borek D."/>
            <person name="Otwinowski Z."/>
            <person name="Grishin N.V."/>
        </authorList>
    </citation>
    <scope>NUCLEOTIDE SEQUENCE [LARGE SCALE GENOMIC DNA]</scope>
    <source>
        <strain evidence="3">CBS 109288 / IBT 7711</strain>
    </source>
</reference>
<feature type="region of interest" description="Disordered" evidence="1">
    <location>
        <begin position="276"/>
        <end position="301"/>
    </location>
</feature>
<proteinExistence type="predicted"/>
<name>A0A084AQC9_STACB</name>
<accession>A0A084AQC9</accession>
<dbReference type="HOGENOM" id="CLU_501702_0_0_1"/>
<feature type="region of interest" description="Disordered" evidence="1">
    <location>
        <begin position="455"/>
        <end position="475"/>
    </location>
</feature>
<feature type="compositionally biased region" description="Low complexity" evidence="1">
    <location>
        <begin position="86"/>
        <end position="97"/>
    </location>
</feature>
<feature type="region of interest" description="Disordered" evidence="1">
    <location>
        <begin position="315"/>
        <end position="432"/>
    </location>
</feature>
<evidence type="ECO:0008006" key="4">
    <source>
        <dbReference type="Google" id="ProtNLM"/>
    </source>
</evidence>
<feature type="compositionally biased region" description="Low complexity" evidence="1">
    <location>
        <begin position="287"/>
        <end position="296"/>
    </location>
</feature>
<keyword evidence="3" id="KW-1185">Reference proteome</keyword>
<feature type="compositionally biased region" description="Pro residues" evidence="1">
    <location>
        <begin position="326"/>
        <end position="337"/>
    </location>
</feature>
<organism evidence="2 3">
    <name type="scientific">Stachybotrys chartarum (strain CBS 109288 / IBT 7711)</name>
    <name type="common">Toxic black mold</name>
    <name type="synonym">Stilbospora chartarum</name>
    <dbReference type="NCBI Taxonomy" id="1280523"/>
    <lineage>
        <taxon>Eukaryota</taxon>
        <taxon>Fungi</taxon>
        <taxon>Dikarya</taxon>
        <taxon>Ascomycota</taxon>
        <taxon>Pezizomycotina</taxon>
        <taxon>Sordariomycetes</taxon>
        <taxon>Hypocreomycetidae</taxon>
        <taxon>Hypocreales</taxon>
        <taxon>Stachybotryaceae</taxon>
        <taxon>Stachybotrys</taxon>
    </lineage>
</organism>
<feature type="region of interest" description="Disordered" evidence="1">
    <location>
        <begin position="1"/>
        <end position="104"/>
    </location>
</feature>
<dbReference type="OrthoDB" id="5334491at2759"/>
<evidence type="ECO:0000313" key="3">
    <source>
        <dbReference type="Proteomes" id="UP000028045"/>
    </source>
</evidence>
<dbReference type="EMBL" id="KL648614">
    <property type="protein sequence ID" value="KEY67508.1"/>
    <property type="molecule type" value="Genomic_DNA"/>
</dbReference>
<protein>
    <recommendedName>
        <fullName evidence="4">Myb-like domain-containing protein</fullName>
    </recommendedName>
</protein>
<evidence type="ECO:0000256" key="1">
    <source>
        <dbReference type="SAM" id="MobiDB-lite"/>
    </source>
</evidence>
<feature type="compositionally biased region" description="Acidic residues" evidence="1">
    <location>
        <begin position="380"/>
        <end position="391"/>
    </location>
</feature>
<evidence type="ECO:0000313" key="2">
    <source>
        <dbReference type="EMBL" id="KEY67508.1"/>
    </source>
</evidence>
<feature type="compositionally biased region" description="Polar residues" evidence="1">
    <location>
        <begin position="417"/>
        <end position="430"/>
    </location>
</feature>
<sequence length="543" mass="59232">MQHGRGGARDVPDPALGGSREQWGKRAMTRASGDDNGRGPYGYHAPFYRSPLAKGQGGGCPLHRRTPPGTHGALPPPVQGSQVVHPKSQSPSGSGPPCEERKPVRSTWCCGREGGRSPAAAYVPRTLRPKPSAQPAPTLLFINPQVASSASLFPATLTLSTNRAASPRLAAQSPGIASLRFPSITFWPKSREAPAGPRALSARAHNPNPVAFAIGSLPNRRRAYFSVDYLLVKPTTVQLNNSLCRRNPTQRAHILRPIRPRSVAMELKPSLLSAEMSQCASPPASPPFNSSSSAFPVTMRSSRSLQTLMSAAPIDELPPSSQTQQPTPPMAYAPAPPRLRLNPRRRAALKTEDESPTQRMPVLRRNPPQGSNKRRRTVKEEEEDVVDDDDVTISGDMNYSYSDAAPTIPPAGAQDGPETQTPSRPSTPQRSRIAPEQLPLGVNRSDFHHLFLAQGGASAEPTRSGTDPEVDRDGQEWSVERDEMLTELLLAKMKLTKEDLEDCARSLGRSREAVQRRWKSLIAHGDIGVKRNRRRARLHSTWR</sequence>
<gene>
    <name evidence="2" type="ORF">S7711_02428</name>
</gene>
<dbReference type="AlphaFoldDB" id="A0A084AQC9"/>